<organism evidence="2 3">
    <name type="scientific">Cutibacterium equinum</name>
    <dbReference type="NCBI Taxonomy" id="3016342"/>
    <lineage>
        <taxon>Bacteria</taxon>
        <taxon>Bacillati</taxon>
        <taxon>Actinomycetota</taxon>
        <taxon>Actinomycetes</taxon>
        <taxon>Propionibacteriales</taxon>
        <taxon>Propionibacteriaceae</taxon>
        <taxon>Cutibacterium</taxon>
    </lineage>
</organism>
<keyword evidence="1" id="KW-0732">Signal</keyword>
<evidence type="ECO:0000313" key="3">
    <source>
        <dbReference type="Proteomes" id="UP001212097"/>
    </source>
</evidence>
<proteinExistence type="predicted"/>
<sequence length="197" mass="20979">MKKNSSLALALGGVLCCGALQAGVSQALPEKEELAPVICESPRSENGDASWDGSSSREVNNAGDELASIFSEHRDVWGGVEFCRDYSGLRVYIKDSSTISLADPVKRKYPTVPIYFVEVPFSSLDLEAAQDEVMRKDSSPNMSTASDPERGRVLVETSAATGGLKQVSIPSDSAAGSHVVVPVVYVGNNIVNENVTR</sequence>
<reference evidence="2 3" key="2">
    <citation type="submission" date="2023-06" db="EMBL/GenBank/DDBJ databases">
        <title>The Gram-positive Non-spore-bearing Anaerobic Bacilli of Human Feces.</title>
        <authorList>
            <person name="Eggerth A.H."/>
        </authorList>
    </citation>
    <scope>NUCLEOTIDE SEQUENCE [LARGE SCALE GENOMIC DNA]</scope>
    <source>
        <strain evidence="2 3">CBA3108</strain>
    </source>
</reference>
<feature type="chain" id="PRO_5046015707" evidence="1">
    <location>
        <begin position="23"/>
        <end position="197"/>
    </location>
</feature>
<dbReference type="RefSeq" id="WP_271417504.1">
    <property type="nucleotide sequence ID" value="NZ_CP115668.1"/>
</dbReference>
<accession>A0ABY7QXQ2</accession>
<reference evidence="2 3" key="1">
    <citation type="submission" date="2023-01" db="EMBL/GenBank/DDBJ databases">
        <authorList>
            <person name="Lee S.H."/>
            <person name="Jung H.S."/>
            <person name="Yun J.U."/>
        </authorList>
    </citation>
    <scope>NUCLEOTIDE SEQUENCE [LARGE SCALE GENOMIC DNA]</scope>
    <source>
        <strain evidence="2 3">CBA3108</strain>
    </source>
</reference>
<keyword evidence="3" id="KW-1185">Reference proteome</keyword>
<protein>
    <submittedName>
        <fullName evidence="2">Uncharacterized protein</fullName>
    </submittedName>
</protein>
<dbReference type="Proteomes" id="UP001212097">
    <property type="component" value="Chromosome"/>
</dbReference>
<name>A0ABY7QXQ2_9ACTN</name>
<evidence type="ECO:0000313" key="2">
    <source>
        <dbReference type="EMBL" id="WCC79302.1"/>
    </source>
</evidence>
<dbReference type="EMBL" id="CP115668">
    <property type="protein sequence ID" value="WCC79302.1"/>
    <property type="molecule type" value="Genomic_DNA"/>
</dbReference>
<feature type="signal peptide" evidence="1">
    <location>
        <begin position="1"/>
        <end position="22"/>
    </location>
</feature>
<gene>
    <name evidence="2" type="ORF">O6R08_07075</name>
</gene>
<evidence type="ECO:0000256" key="1">
    <source>
        <dbReference type="SAM" id="SignalP"/>
    </source>
</evidence>